<organism evidence="2 3">
    <name type="scientific">Sphingomonas turrisvirgatae</name>
    <dbReference type="NCBI Taxonomy" id="1888892"/>
    <lineage>
        <taxon>Bacteria</taxon>
        <taxon>Pseudomonadati</taxon>
        <taxon>Pseudomonadota</taxon>
        <taxon>Alphaproteobacteria</taxon>
        <taxon>Sphingomonadales</taxon>
        <taxon>Sphingomonadaceae</taxon>
        <taxon>Sphingomonas</taxon>
    </lineage>
</organism>
<dbReference type="Pfam" id="PF13641">
    <property type="entry name" value="Glyco_tranf_2_3"/>
    <property type="match status" value="1"/>
</dbReference>
<comment type="caution">
    <text evidence="2">The sequence shown here is derived from an EMBL/GenBank/DDBJ whole genome shotgun (WGS) entry which is preliminary data.</text>
</comment>
<feature type="transmembrane region" description="Helical" evidence="1">
    <location>
        <begin position="12"/>
        <end position="36"/>
    </location>
</feature>
<proteinExistence type="predicted"/>
<keyword evidence="3" id="KW-1185">Reference proteome</keyword>
<name>A0A1E3LQP0_9SPHN</name>
<keyword evidence="1" id="KW-0812">Transmembrane</keyword>
<evidence type="ECO:0000313" key="2">
    <source>
        <dbReference type="EMBL" id="ODP36068.1"/>
    </source>
</evidence>
<evidence type="ECO:0000313" key="3">
    <source>
        <dbReference type="Proteomes" id="UP000094487"/>
    </source>
</evidence>
<dbReference type="EMBL" id="MDDS01000086">
    <property type="protein sequence ID" value="ODP36068.1"/>
    <property type="molecule type" value="Genomic_DNA"/>
</dbReference>
<dbReference type="Gene3D" id="3.90.550.10">
    <property type="entry name" value="Spore Coat Polysaccharide Biosynthesis Protein SpsA, Chain A"/>
    <property type="match status" value="1"/>
</dbReference>
<dbReference type="RefSeq" id="WP_069322254.1">
    <property type="nucleotide sequence ID" value="NZ_MDDS01000086.1"/>
</dbReference>
<dbReference type="SUPFAM" id="SSF53448">
    <property type="entry name" value="Nucleotide-diphospho-sugar transferases"/>
    <property type="match status" value="1"/>
</dbReference>
<accession>A0A1E3LQP0</accession>
<evidence type="ECO:0000256" key="1">
    <source>
        <dbReference type="SAM" id="Phobius"/>
    </source>
</evidence>
<keyword evidence="1" id="KW-0472">Membrane</keyword>
<dbReference type="AlphaFoldDB" id="A0A1E3LQP0"/>
<evidence type="ECO:0008006" key="4">
    <source>
        <dbReference type="Google" id="ProtNLM"/>
    </source>
</evidence>
<feature type="transmembrane region" description="Helical" evidence="1">
    <location>
        <begin position="369"/>
        <end position="387"/>
    </location>
</feature>
<reference evidence="2 3" key="1">
    <citation type="submission" date="2016-08" db="EMBL/GenBank/DDBJ databases">
        <title>Draft genome of the agarase producing Sphingomonas sp. MCT13.</title>
        <authorList>
            <person name="D'Andrea M.M."/>
            <person name="Rossolini G.M."/>
            <person name="Thaller M.C."/>
        </authorList>
    </citation>
    <scope>NUCLEOTIDE SEQUENCE [LARGE SCALE GENOMIC DNA]</scope>
    <source>
        <strain evidence="2 3">MCT13</strain>
    </source>
</reference>
<dbReference type="OrthoDB" id="5294733at2"/>
<dbReference type="InterPro" id="IPR029044">
    <property type="entry name" value="Nucleotide-diphossugar_trans"/>
</dbReference>
<dbReference type="NCBIfam" id="NF011307">
    <property type="entry name" value="PRK14716.1-5"/>
    <property type="match status" value="1"/>
</dbReference>
<gene>
    <name evidence="2" type="ORF">BFL28_08275</name>
</gene>
<dbReference type="STRING" id="1888892.BFL28_08275"/>
<keyword evidence="1" id="KW-1133">Transmembrane helix</keyword>
<dbReference type="Proteomes" id="UP000094487">
    <property type="component" value="Unassembled WGS sequence"/>
</dbReference>
<protein>
    <recommendedName>
        <fullName evidence="4">Glycosyl transferase family protein</fullName>
    </recommendedName>
</protein>
<sequence length="456" mass="49548">MIWIIDAIARETILFGAIGFLIGGIDDLLVDAAYLLTWVRTKLTRRSEPPLIDCGPPMAVFIPAWDESGVIGAMLRATLQRYAYRHYRLYVGTYPNDPATTAIVAGMAAADARVRLVVNAGPGPTTKADCLNSLWRALLRDEATGEPAGAIVLHDAEDVVHPDELRVFATCLTRYDAVQLPVLPLTDAGSPLISGHYCDEFAEAHGKSLIVRQAVGAALPFAGVGCAISRDMLGRIADARGGDPFDESSLTEDYELGLTVARVGGRTRFVRRRDASGALIAVRAYFPNSLTSAVRQKARWMTGIALAGWDRTGWARGRGPGENWMRMRDRRATLAIPVLAIAYLALLAWGASLIGHALTGRPVPLPDGVMAWLLAVNAGLMSWRLALRMAFTGSAYGWRQALLSLPRVFAANLVSLLAARRALATYWPTLRGERPRWDKTTHRFPDEIAPVGASAR</sequence>
<feature type="transmembrane region" description="Helical" evidence="1">
    <location>
        <begin position="334"/>
        <end position="357"/>
    </location>
</feature>